<dbReference type="EMBL" id="JAKZEL010000028">
    <property type="protein sequence ID" value="KAI4529475.1"/>
    <property type="molecule type" value="Genomic_DNA"/>
</dbReference>
<protein>
    <submittedName>
        <fullName evidence="2">Uncharacterized protein</fullName>
    </submittedName>
</protein>
<feature type="region of interest" description="Disordered" evidence="1">
    <location>
        <begin position="120"/>
        <end position="151"/>
    </location>
</feature>
<evidence type="ECO:0000256" key="1">
    <source>
        <dbReference type="SAM" id="MobiDB-lite"/>
    </source>
</evidence>
<accession>A0AAD4TPY7</accession>
<dbReference type="AlphaFoldDB" id="A0AAD4TPY7"/>
<evidence type="ECO:0000313" key="3">
    <source>
        <dbReference type="Proteomes" id="UP001214576"/>
    </source>
</evidence>
<name>A0AAD4TPY7_OVIAM</name>
<feature type="compositionally biased region" description="Polar residues" evidence="1">
    <location>
        <begin position="120"/>
        <end position="131"/>
    </location>
</feature>
<proteinExistence type="predicted"/>
<sequence>MQSLEPLQVPGHKLMQQHCAKRVINGHSCLVNQVKRIAGLDCSLEDADKIPQNLEKEDYMLIEGEPVAPNTRQFSQQVAHTRPEWQRVGCKVLVIGFRFTEIDLWEGAVTTLLTELEDSTFNHSPSDQQTAGPPGVTDTEASGTPGPRNRFHKMHRRQARGGAGYFLFHELSAGSVSIHSSLLDVQNFWKSKKEMHLTLQDLDLIATHSSSESCF</sequence>
<keyword evidence="3" id="KW-1185">Reference proteome</keyword>
<gene>
    <name evidence="2" type="ORF">MG293_020723</name>
</gene>
<comment type="caution">
    <text evidence="2">The sequence shown here is derived from an EMBL/GenBank/DDBJ whole genome shotgun (WGS) entry which is preliminary data.</text>
</comment>
<reference evidence="2" key="1">
    <citation type="submission" date="2022-03" db="EMBL/GenBank/DDBJ databases">
        <title>Genomic analyses of argali, domestic sheep and their hybrids provide insights into chromosomal evolution, heterosis and genetic basis of agronomic traits.</title>
        <authorList>
            <person name="Li M."/>
        </authorList>
    </citation>
    <scope>NUCLEOTIDE SEQUENCE</scope>
    <source>
        <strain evidence="2">CAU-MHL-2022a</strain>
        <tissue evidence="2">Skin</tissue>
    </source>
</reference>
<evidence type="ECO:0000313" key="2">
    <source>
        <dbReference type="EMBL" id="KAI4529475.1"/>
    </source>
</evidence>
<dbReference type="Proteomes" id="UP001214576">
    <property type="component" value="Unassembled WGS sequence"/>
</dbReference>
<organism evidence="2 3">
    <name type="scientific">Ovis ammon polii</name>
    <dbReference type="NCBI Taxonomy" id="230172"/>
    <lineage>
        <taxon>Eukaryota</taxon>
        <taxon>Metazoa</taxon>
        <taxon>Chordata</taxon>
        <taxon>Craniata</taxon>
        <taxon>Vertebrata</taxon>
        <taxon>Euteleostomi</taxon>
        <taxon>Mammalia</taxon>
        <taxon>Eutheria</taxon>
        <taxon>Laurasiatheria</taxon>
        <taxon>Artiodactyla</taxon>
        <taxon>Ruminantia</taxon>
        <taxon>Pecora</taxon>
        <taxon>Bovidae</taxon>
        <taxon>Caprinae</taxon>
        <taxon>Ovis</taxon>
    </lineage>
</organism>